<dbReference type="PRINTS" id="PR00033">
    <property type="entry name" value="HTHASNC"/>
</dbReference>
<dbReference type="InterPro" id="IPR011991">
    <property type="entry name" value="ArsR-like_HTH"/>
</dbReference>
<dbReference type="InterPro" id="IPR036388">
    <property type="entry name" value="WH-like_DNA-bd_sf"/>
</dbReference>
<dbReference type="GO" id="GO:0043565">
    <property type="term" value="F:sequence-specific DNA binding"/>
    <property type="evidence" value="ECO:0007669"/>
    <property type="project" value="InterPro"/>
</dbReference>
<dbReference type="SUPFAM" id="SSF54909">
    <property type="entry name" value="Dimeric alpha+beta barrel"/>
    <property type="match status" value="1"/>
</dbReference>
<dbReference type="InterPro" id="IPR019887">
    <property type="entry name" value="Tscrpt_reg_AsnC/Lrp_C"/>
</dbReference>
<organism evidence="5 6">
    <name type="scientific">Roseovarius nubinhibens (strain ATCC BAA-591 / DSM 15170 / ISM)</name>
    <dbReference type="NCBI Taxonomy" id="89187"/>
    <lineage>
        <taxon>Bacteria</taxon>
        <taxon>Pseudomonadati</taxon>
        <taxon>Pseudomonadota</taxon>
        <taxon>Alphaproteobacteria</taxon>
        <taxon>Rhodobacterales</taxon>
        <taxon>Roseobacteraceae</taxon>
        <taxon>Roseovarius</taxon>
    </lineage>
</organism>
<evidence type="ECO:0000256" key="1">
    <source>
        <dbReference type="ARBA" id="ARBA00023015"/>
    </source>
</evidence>
<dbReference type="Gene3D" id="1.10.10.10">
    <property type="entry name" value="Winged helix-like DNA-binding domain superfamily/Winged helix DNA-binding domain"/>
    <property type="match status" value="1"/>
</dbReference>
<proteinExistence type="predicted"/>
<dbReference type="GO" id="GO:0006355">
    <property type="term" value="P:regulation of DNA-templated transcription"/>
    <property type="evidence" value="ECO:0007669"/>
    <property type="project" value="UniProtKB-ARBA"/>
</dbReference>
<dbReference type="Pfam" id="PF13412">
    <property type="entry name" value="HTH_24"/>
    <property type="match status" value="1"/>
</dbReference>
<dbReference type="InterPro" id="IPR036390">
    <property type="entry name" value="WH_DNA-bd_sf"/>
</dbReference>
<protein>
    <submittedName>
        <fullName evidence="5">Transcriptional regulator, AsnC family protein</fullName>
    </submittedName>
</protein>
<gene>
    <name evidence="5" type="ORF">ISM_13935</name>
</gene>
<evidence type="ECO:0000259" key="4">
    <source>
        <dbReference type="PROSITE" id="PS50956"/>
    </source>
</evidence>
<dbReference type="SMART" id="SM00344">
    <property type="entry name" value="HTH_ASNC"/>
    <property type="match status" value="1"/>
</dbReference>
<dbReference type="PANTHER" id="PTHR30154">
    <property type="entry name" value="LEUCINE-RESPONSIVE REGULATORY PROTEIN"/>
    <property type="match status" value="1"/>
</dbReference>
<dbReference type="EMBL" id="AALY01000002">
    <property type="protein sequence ID" value="EAP75971.1"/>
    <property type="molecule type" value="Genomic_DNA"/>
</dbReference>
<dbReference type="CDD" id="cd00090">
    <property type="entry name" value="HTH_ARSR"/>
    <property type="match status" value="1"/>
</dbReference>
<dbReference type="PROSITE" id="PS50956">
    <property type="entry name" value="HTH_ASNC_2"/>
    <property type="match status" value="1"/>
</dbReference>
<feature type="domain" description="HTH asnC-type" evidence="4">
    <location>
        <begin position="6"/>
        <end position="67"/>
    </location>
</feature>
<keyword evidence="2" id="KW-0238">DNA-binding</keyword>
<keyword evidence="3" id="KW-0804">Transcription</keyword>
<dbReference type="Pfam" id="PF01037">
    <property type="entry name" value="AsnC_trans_reg"/>
    <property type="match status" value="1"/>
</dbReference>
<dbReference type="GO" id="GO:0005829">
    <property type="term" value="C:cytosol"/>
    <property type="evidence" value="ECO:0007669"/>
    <property type="project" value="TreeGrafter"/>
</dbReference>
<sequence>MFLVEIDKTDRKILAELLRNGRQKLADLSETVGLSPTPLARRITRLERMGVIEGYTTRVNQDKLGLPLNAFIFVELEKQSRPALERFESALRRFDEVMECYLMTGSRDILIRVVAADLRAFDRFIEEGLMQTENIRSMRSSFALRTMIRRDLLPLG</sequence>
<dbReference type="HOGENOM" id="CLU_091233_0_0_5"/>
<evidence type="ECO:0000256" key="2">
    <source>
        <dbReference type="ARBA" id="ARBA00023125"/>
    </source>
</evidence>
<dbReference type="AlphaFoldDB" id="A3SND1"/>
<name>A3SND1_ROSNI</name>
<accession>A3SND1</accession>
<dbReference type="eggNOG" id="COG1522">
    <property type="taxonomic scope" value="Bacteria"/>
</dbReference>
<dbReference type="InterPro" id="IPR000485">
    <property type="entry name" value="AsnC-type_HTH_dom"/>
</dbReference>
<dbReference type="GO" id="GO:0043200">
    <property type="term" value="P:response to amino acid"/>
    <property type="evidence" value="ECO:0007669"/>
    <property type="project" value="TreeGrafter"/>
</dbReference>
<dbReference type="SUPFAM" id="SSF46785">
    <property type="entry name" value="Winged helix' DNA-binding domain"/>
    <property type="match status" value="1"/>
</dbReference>
<dbReference type="Gene3D" id="3.30.70.920">
    <property type="match status" value="1"/>
</dbReference>
<evidence type="ECO:0000313" key="5">
    <source>
        <dbReference type="EMBL" id="EAP75971.1"/>
    </source>
</evidence>
<keyword evidence="1" id="KW-0805">Transcription regulation</keyword>
<reference evidence="5 6" key="1">
    <citation type="submission" date="2005-12" db="EMBL/GenBank/DDBJ databases">
        <authorList>
            <person name="Moran M.A."/>
            <person name="Ferriera S."/>
            <person name="Johnson J."/>
            <person name="Kravitz S."/>
            <person name="Halpern A."/>
            <person name="Remington K."/>
            <person name="Beeson K."/>
            <person name="Tran B."/>
            <person name="Rogers Y.-H."/>
            <person name="Friedman R."/>
            <person name="Venter J.C."/>
        </authorList>
    </citation>
    <scope>NUCLEOTIDE SEQUENCE [LARGE SCALE GENOMIC DNA]</scope>
    <source>
        <strain evidence="6">ATCC BAA-591 / DSM 15170 / ISM</strain>
    </source>
</reference>
<dbReference type="Proteomes" id="UP000005954">
    <property type="component" value="Unassembled WGS sequence"/>
</dbReference>
<keyword evidence="6" id="KW-1185">Reference proteome</keyword>
<dbReference type="PANTHER" id="PTHR30154:SF34">
    <property type="entry name" value="TRANSCRIPTIONAL REGULATOR AZLB"/>
    <property type="match status" value="1"/>
</dbReference>
<dbReference type="InterPro" id="IPR011008">
    <property type="entry name" value="Dimeric_a/b-barrel"/>
</dbReference>
<comment type="caution">
    <text evidence="5">The sequence shown here is derived from an EMBL/GenBank/DDBJ whole genome shotgun (WGS) entry which is preliminary data.</text>
</comment>
<evidence type="ECO:0000313" key="6">
    <source>
        <dbReference type="Proteomes" id="UP000005954"/>
    </source>
</evidence>
<evidence type="ECO:0000256" key="3">
    <source>
        <dbReference type="ARBA" id="ARBA00023163"/>
    </source>
</evidence>
<dbReference type="STRING" id="89187.ISM_13935"/>
<dbReference type="InterPro" id="IPR019888">
    <property type="entry name" value="Tscrpt_reg_AsnC-like"/>
</dbReference>